<reference evidence="1" key="1">
    <citation type="submission" date="2022-03" db="EMBL/GenBank/DDBJ databases">
        <authorList>
            <person name="Lindestad O."/>
        </authorList>
    </citation>
    <scope>NUCLEOTIDE SEQUENCE</scope>
</reference>
<evidence type="ECO:0000313" key="1">
    <source>
        <dbReference type="EMBL" id="CAH2242707.1"/>
    </source>
</evidence>
<organism evidence="1 2">
    <name type="scientific">Pararge aegeria aegeria</name>
    <dbReference type="NCBI Taxonomy" id="348720"/>
    <lineage>
        <taxon>Eukaryota</taxon>
        <taxon>Metazoa</taxon>
        <taxon>Ecdysozoa</taxon>
        <taxon>Arthropoda</taxon>
        <taxon>Hexapoda</taxon>
        <taxon>Insecta</taxon>
        <taxon>Pterygota</taxon>
        <taxon>Neoptera</taxon>
        <taxon>Endopterygota</taxon>
        <taxon>Lepidoptera</taxon>
        <taxon>Glossata</taxon>
        <taxon>Ditrysia</taxon>
        <taxon>Papilionoidea</taxon>
        <taxon>Nymphalidae</taxon>
        <taxon>Satyrinae</taxon>
        <taxon>Satyrini</taxon>
        <taxon>Parargina</taxon>
        <taxon>Pararge</taxon>
    </lineage>
</organism>
<gene>
    <name evidence="1" type="primary">jg11437</name>
    <name evidence="1" type="ORF">PAEG_LOCUS18945</name>
</gene>
<accession>A0A8S4RVM4</accession>
<evidence type="ECO:0000313" key="2">
    <source>
        <dbReference type="Proteomes" id="UP000838756"/>
    </source>
</evidence>
<name>A0A8S4RVM4_9NEOP</name>
<keyword evidence="2" id="KW-1185">Reference proteome</keyword>
<protein>
    <submittedName>
        <fullName evidence="1">Jg11437 protein</fullName>
    </submittedName>
</protein>
<comment type="caution">
    <text evidence="1">The sequence shown here is derived from an EMBL/GenBank/DDBJ whole genome shotgun (WGS) entry which is preliminary data.</text>
</comment>
<sequence length="91" mass="10286">MRRAKCGLEDCTCILEHYVELTGIQPDKFSMGFQRVLKSTDANKASVLGIRRTPFHSDSRNGYGWITTMMSKISAYALFNKSFDVNLDSVD</sequence>
<dbReference type="Proteomes" id="UP000838756">
    <property type="component" value="Unassembled WGS sequence"/>
</dbReference>
<dbReference type="AlphaFoldDB" id="A0A8S4RVM4"/>
<proteinExistence type="predicted"/>
<dbReference type="EMBL" id="CAKXAJ010025675">
    <property type="protein sequence ID" value="CAH2242707.1"/>
    <property type="molecule type" value="Genomic_DNA"/>
</dbReference>